<dbReference type="EMBL" id="AQGW01000018">
    <property type="protein sequence ID" value="MBE0381777.1"/>
    <property type="molecule type" value="Genomic_DNA"/>
</dbReference>
<sequence length="777" mass="88926">MKKILISAIVLIILSGCAYLGSAHYDNVFGAEQTQERIVPHTTGAGADFLQNVKPVLDTRCVVCHGCYDAPCQLKLSSPEGIDRGLSKDLVYDGTRLLATTPSRLLFDATDTKQWREKNFTPVLNERAQTEEANLAGSVLFNSLVLKQSHELPANEVLDDEFDFSLSRSQTCATMGEFDRLADEQPHAGMPYGLPGVSREEFNHLQNWLKDGGKMSHLKPPSQFDLNKIKGWEAFLNQDSLKYQLSARYIYEHWFLAHIYFTPENPKSFFKLVRSSTPPGEEIKLINTRRPYDDPKVSRVYYRFMQERSTILSKTHLPLELNEAKLLRLYEQFIAPDYTVTKMPSYKAQSASNPFKTFEVIPINSKYQFMLDEAELIIMGFIKGPVCRGQIALNVINDHFWVAFADPDKVATPAVGEMLVQHEDALELPAAEESNALPISSWVKYSVREKKYLQAKVELANDMFKGGEHLTTDLLWKGDGHNKNAALTIFRHFDSATVVKGFIGQEPKTTWILDYALFERIHYLLVAGFDVYGNIGHQLVTRLYMDFLRLEGEQNFLSLLPEAKRNQIKKQWYRNSPPDLSKFFKNNREFSQPSGIEYKTDNPQHELYTLMKETLAPVLSERYDYTKVPEPLSAINNMSAEAVNLLPQISFVLVKQADNSHKGYTIIHHNAHYNISSLLNENGQRAYDEDTATIVPGFIGDYPAAIWYLNNDQQVNAFAEQLPMMQIEADYRALKSKFGIRRTHPQFWQYSDILHSVAKEYRGIEHGMFDYNRLENR</sequence>
<evidence type="ECO:0008006" key="3">
    <source>
        <dbReference type="Google" id="ProtNLM"/>
    </source>
</evidence>
<proteinExistence type="predicted"/>
<gene>
    <name evidence="1" type="ORF">PCARR_a0003</name>
</gene>
<name>A0ABR9EMK1_PSEVC</name>
<evidence type="ECO:0000313" key="2">
    <source>
        <dbReference type="Proteomes" id="UP000615003"/>
    </source>
</evidence>
<organism evidence="1 2">
    <name type="scientific">Pseudoalteromonas carrageenovora IAM 12662</name>
    <dbReference type="NCBI Taxonomy" id="1314868"/>
    <lineage>
        <taxon>Bacteria</taxon>
        <taxon>Pseudomonadati</taxon>
        <taxon>Pseudomonadota</taxon>
        <taxon>Gammaproteobacteria</taxon>
        <taxon>Alteromonadales</taxon>
        <taxon>Pseudoalteromonadaceae</taxon>
        <taxon>Pseudoalteromonas</taxon>
    </lineage>
</organism>
<dbReference type="InterPro" id="IPR010706">
    <property type="entry name" value="Fatty_acid_cis-trans_isomerase"/>
</dbReference>
<dbReference type="Proteomes" id="UP000615003">
    <property type="component" value="Unassembled WGS sequence"/>
</dbReference>
<comment type="caution">
    <text evidence="1">The sequence shown here is derived from an EMBL/GenBank/DDBJ whole genome shotgun (WGS) entry which is preliminary data.</text>
</comment>
<dbReference type="Pfam" id="PF06934">
    <property type="entry name" value="CTI"/>
    <property type="match status" value="1"/>
</dbReference>
<evidence type="ECO:0000313" key="1">
    <source>
        <dbReference type="EMBL" id="MBE0381777.1"/>
    </source>
</evidence>
<accession>A0ABR9EMK1</accession>
<protein>
    <recommendedName>
        <fullName evidence="3">9-hexadecenoic acid cis-trans isomerase</fullName>
    </recommendedName>
</protein>
<keyword evidence="2" id="KW-1185">Reference proteome</keyword>
<dbReference type="RefSeq" id="WP_131692333.1">
    <property type="nucleotide sequence ID" value="NZ_AQGW01000018.1"/>
</dbReference>
<reference evidence="1 2" key="1">
    <citation type="submission" date="2015-06" db="EMBL/GenBank/DDBJ databases">
        <title>Genome sequence of Pseudoalteromonas carrageenovora.</title>
        <authorList>
            <person name="Xie B.-B."/>
            <person name="Rong J.-C."/>
            <person name="Qin Q.-L."/>
            <person name="Zhang Y.-Z."/>
        </authorList>
    </citation>
    <scope>NUCLEOTIDE SEQUENCE [LARGE SCALE GENOMIC DNA]</scope>
    <source>
        <strain evidence="1 2">IAM 12662</strain>
    </source>
</reference>
<dbReference type="PROSITE" id="PS51257">
    <property type="entry name" value="PROKAR_LIPOPROTEIN"/>
    <property type="match status" value="1"/>
</dbReference>